<proteinExistence type="predicted"/>
<accession>A0A166V9Y1</accession>
<evidence type="ECO:0000313" key="3">
    <source>
        <dbReference type="Proteomes" id="UP000076532"/>
    </source>
</evidence>
<sequence length="249" mass="27814">MNALIFSSVTFAFHSRKYVTNTCSSPAHLVFSWPVSNVSALYSRTTQHNHNTSQAAIAPWHGSSPEGTARNVPRALHRPPRRTSDRDMHHPHPGRPKLPMLLLRLPPARKHVLIELILNLAGGVTHKDARVWVARTYLRLRALQRGLRVLELGSDVVREAEVWVLVDRAGDETRDGRRAAEDVREGVREGGRGLDGGEHSADVVPVIAGEVKSVPATPPEQLGMHESVKPNVDLTWLYETCREIRDMLR</sequence>
<protein>
    <submittedName>
        <fullName evidence="2">Uncharacterized protein</fullName>
    </submittedName>
</protein>
<evidence type="ECO:0000256" key="1">
    <source>
        <dbReference type="SAM" id="MobiDB-lite"/>
    </source>
</evidence>
<dbReference type="Proteomes" id="UP000076532">
    <property type="component" value="Unassembled WGS sequence"/>
</dbReference>
<keyword evidence="3" id="KW-1185">Reference proteome</keyword>
<gene>
    <name evidence="2" type="ORF">FIBSPDRAFT_848326</name>
</gene>
<dbReference type="AlphaFoldDB" id="A0A166V9Y1"/>
<reference evidence="2 3" key="1">
    <citation type="journal article" date="2016" name="Mol. Biol. Evol.">
        <title>Comparative Genomics of Early-Diverging Mushroom-Forming Fungi Provides Insights into the Origins of Lignocellulose Decay Capabilities.</title>
        <authorList>
            <person name="Nagy L.G."/>
            <person name="Riley R."/>
            <person name="Tritt A."/>
            <person name="Adam C."/>
            <person name="Daum C."/>
            <person name="Floudas D."/>
            <person name="Sun H."/>
            <person name="Yadav J.S."/>
            <person name="Pangilinan J."/>
            <person name="Larsson K.H."/>
            <person name="Matsuura K."/>
            <person name="Barry K."/>
            <person name="Labutti K."/>
            <person name="Kuo R."/>
            <person name="Ohm R.A."/>
            <person name="Bhattacharya S.S."/>
            <person name="Shirouzu T."/>
            <person name="Yoshinaga Y."/>
            <person name="Martin F.M."/>
            <person name="Grigoriev I.V."/>
            <person name="Hibbett D.S."/>
        </authorList>
    </citation>
    <scope>NUCLEOTIDE SEQUENCE [LARGE SCALE GENOMIC DNA]</scope>
    <source>
        <strain evidence="2 3">CBS 109695</strain>
    </source>
</reference>
<feature type="region of interest" description="Disordered" evidence="1">
    <location>
        <begin position="176"/>
        <end position="195"/>
    </location>
</feature>
<dbReference type="EMBL" id="KV417485">
    <property type="protein sequence ID" value="KZP32501.1"/>
    <property type="molecule type" value="Genomic_DNA"/>
</dbReference>
<name>A0A166V9Y1_9AGAM</name>
<organism evidence="2 3">
    <name type="scientific">Athelia psychrophila</name>
    <dbReference type="NCBI Taxonomy" id="1759441"/>
    <lineage>
        <taxon>Eukaryota</taxon>
        <taxon>Fungi</taxon>
        <taxon>Dikarya</taxon>
        <taxon>Basidiomycota</taxon>
        <taxon>Agaricomycotina</taxon>
        <taxon>Agaricomycetes</taxon>
        <taxon>Agaricomycetidae</taxon>
        <taxon>Atheliales</taxon>
        <taxon>Atheliaceae</taxon>
        <taxon>Athelia</taxon>
    </lineage>
</organism>
<evidence type="ECO:0000313" key="2">
    <source>
        <dbReference type="EMBL" id="KZP32501.1"/>
    </source>
</evidence>
<feature type="region of interest" description="Disordered" evidence="1">
    <location>
        <begin position="57"/>
        <end position="99"/>
    </location>
</feature>